<evidence type="ECO:0000313" key="6">
    <source>
        <dbReference type="EMBL" id="SHO54233.1"/>
    </source>
</evidence>
<dbReference type="CDD" id="cd13585">
    <property type="entry name" value="PBP2_TMBP_like"/>
    <property type="match status" value="1"/>
</dbReference>
<dbReference type="GO" id="GO:0055052">
    <property type="term" value="C:ATP-binding cassette (ABC) transporter complex, substrate-binding subunit-containing"/>
    <property type="evidence" value="ECO:0007669"/>
    <property type="project" value="TreeGrafter"/>
</dbReference>
<dbReference type="GO" id="GO:1901982">
    <property type="term" value="F:maltose binding"/>
    <property type="evidence" value="ECO:0007669"/>
    <property type="project" value="TreeGrafter"/>
</dbReference>
<evidence type="ECO:0000313" key="7">
    <source>
        <dbReference type="Proteomes" id="UP000184612"/>
    </source>
</evidence>
<dbReference type="GO" id="GO:0015768">
    <property type="term" value="P:maltose transport"/>
    <property type="evidence" value="ECO:0007669"/>
    <property type="project" value="TreeGrafter"/>
</dbReference>
<dbReference type="PANTHER" id="PTHR30061:SF50">
    <property type="entry name" value="MALTOSE_MALTODEXTRIN-BINDING PERIPLASMIC PROTEIN"/>
    <property type="match status" value="1"/>
</dbReference>
<dbReference type="OrthoDB" id="9795467at2"/>
<protein>
    <submittedName>
        <fullName evidence="6">ABC-type glycerol-3-phosphate transport system, substrate-binding protein</fullName>
    </submittedName>
</protein>
<dbReference type="RefSeq" id="WP_073591284.1">
    <property type="nucleotide sequence ID" value="NZ_FRFD01000019.1"/>
</dbReference>
<gene>
    <name evidence="6" type="ORF">SAMN02745217_04690</name>
</gene>
<name>A0A1M7YNJ2_9FIRM</name>
<keyword evidence="7" id="KW-1185">Reference proteome</keyword>
<accession>A0A1M7YNJ2</accession>
<feature type="chain" id="PRO_5012319819" evidence="5">
    <location>
        <begin position="26"/>
        <end position="453"/>
    </location>
</feature>
<proteinExistence type="inferred from homology"/>
<sequence>MKKRIIKQMAGFTIILFCALLSACASGKTGSQTDSEKNTGTSQVTGTAESGKLTAEEGAVVKFLYWEGSPSDAAAWELIFDKFKKDHPEITLQAEAYPSNTYVSQLDTMIAGDNWPDVMRYTYQRLGKFKEADVMLDLTDMINTESTDDLLPAYKQAVTSNGRLVGMPHHTDTIGLFYNKEMFKKSNIRIPQNAADGWTWDELKEYAKKLKEDNNLEYAFGGIWEKNSGYRYLPFVYMNGGAVLSDDGTQITIDSPKASEAFKLYEDLRKDDLIINTGFTQDAQNNMMFVAKKLAFVFAGSWHLSYMQENMPDNWGVTYMPQVGGKTTSDMGGNGLFAYKGTKYPKASAIFIDYITNKENMKAFCEEGNFLPVRKSLISEGLNYKSFTDEMKTFTSIVATVDEKMAADETSTRFQQLNAILNEQMDYLAIDKSATAEKAVKAMKEEMQAAIDE</sequence>
<feature type="region of interest" description="Disordered" evidence="4">
    <location>
        <begin position="28"/>
        <end position="50"/>
    </location>
</feature>
<keyword evidence="3 5" id="KW-0732">Signal</keyword>
<dbReference type="InterPro" id="IPR006059">
    <property type="entry name" value="SBP"/>
</dbReference>
<evidence type="ECO:0000256" key="4">
    <source>
        <dbReference type="SAM" id="MobiDB-lite"/>
    </source>
</evidence>
<feature type="signal peptide" evidence="5">
    <location>
        <begin position="1"/>
        <end position="25"/>
    </location>
</feature>
<dbReference type="EMBL" id="FRFD01000019">
    <property type="protein sequence ID" value="SHO54233.1"/>
    <property type="molecule type" value="Genomic_DNA"/>
</dbReference>
<organism evidence="6 7">
    <name type="scientific">Anaerocolumna xylanovorans DSM 12503</name>
    <dbReference type="NCBI Taxonomy" id="1121345"/>
    <lineage>
        <taxon>Bacteria</taxon>
        <taxon>Bacillati</taxon>
        <taxon>Bacillota</taxon>
        <taxon>Clostridia</taxon>
        <taxon>Lachnospirales</taxon>
        <taxon>Lachnospiraceae</taxon>
        <taxon>Anaerocolumna</taxon>
    </lineage>
</organism>
<reference evidence="6 7" key="1">
    <citation type="submission" date="2016-12" db="EMBL/GenBank/DDBJ databases">
        <authorList>
            <person name="Song W.-J."/>
            <person name="Kurnit D.M."/>
        </authorList>
    </citation>
    <scope>NUCLEOTIDE SEQUENCE [LARGE SCALE GENOMIC DNA]</scope>
    <source>
        <strain evidence="6 7">DSM 12503</strain>
    </source>
</reference>
<keyword evidence="2" id="KW-0813">Transport</keyword>
<evidence type="ECO:0000256" key="5">
    <source>
        <dbReference type="SAM" id="SignalP"/>
    </source>
</evidence>
<evidence type="ECO:0000256" key="3">
    <source>
        <dbReference type="ARBA" id="ARBA00022729"/>
    </source>
</evidence>
<dbReference type="Gene3D" id="3.40.190.10">
    <property type="entry name" value="Periplasmic binding protein-like II"/>
    <property type="match status" value="1"/>
</dbReference>
<dbReference type="STRING" id="1121345.SAMN02745217_04690"/>
<feature type="compositionally biased region" description="Polar residues" evidence="4">
    <location>
        <begin position="28"/>
        <end position="48"/>
    </location>
</feature>
<evidence type="ECO:0000256" key="2">
    <source>
        <dbReference type="ARBA" id="ARBA00022448"/>
    </source>
</evidence>
<dbReference type="GO" id="GO:0042956">
    <property type="term" value="P:maltodextrin transmembrane transport"/>
    <property type="evidence" value="ECO:0007669"/>
    <property type="project" value="TreeGrafter"/>
</dbReference>
<dbReference type="PANTHER" id="PTHR30061">
    <property type="entry name" value="MALTOSE-BINDING PERIPLASMIC PROTEIN"/>
    <property type="match status" value="1"/>
</dbReference>
<dbReference type="Proteomes" id="UP000184612">
    <property type="component" value="Unassembled WGS sequence"/>
</dbReference>
<dbReference type="PROSITE" id="PS51257">
    <property type="entry name" value="PROKAR_LIPOPROTEIN"/>
    <property type="match status" value="1"/>
</dbReference>
<evidence type="ECO:0000256" key="1">
    <source>
        <dbReference type="ARBA" id="ARBA00008520"/>
    </source>
</evidence>
<dbReference type="AlphaFoldDB" id="A0A1M7YNJ2"/>
<dbReference type="Pfam" id="PF13416">
    <property type="entry name" value="SBP_bac_8"/>
    <property type="match status" value="1"/>
</dbReference>
<comment type="similarity">
    <text evidence="1">Belongs to the bacterial solute-binding protein 1 family.</text>
</comment>
<dbReference type="SUPFAM" id="SSF53850">
    <property type="entry name" value="Periplasmic binding protein-like II"/>
    <property type="match status" value="1"/>
</dbReference>